<proteinExistence type="predicted"/>
<dbReference type="EMBL" id="AAVN02000001">
    <property type="protein sequence ID" value="EBA40788.1"/>
    <property type="molecule type" value="Genomic_DNA"/>
</dbReference>
<organism evidence="1 2">
    <name type="scientific">Collinsella aerofaciens (strain ATCC 25986 / DSM 3979 / JCM 10188 / KCTC 3647 / NCTC 11838 / VPI 1003)</name>
    <dbReference type="NCBI Taxonomy" id="411903"/>
    <lineage>
        <taxon>Bacteria</taxon>
        <taxon>Bacillati</taxon>
        <taxon>Actinomycetota</taxon>
        <taxon>Coriobacteriia</taxon>
        <taxon>Coriobacteriales</taxon>
        <taxon>Coriobacteriaceae</taxon>
        <taxon>Collinsella</taxon>
    </lineage>
</organism>
<dbReference type="Proteomes" id="UP000002979">
    <property type="component" value="Unassembled WGS sequence"/>
</dbReference>
<sequence>MHGPSSPIEALIRRNKPVTSSKHIGIAIENVS</sequence>
<comment type="caution">
    <text evidence="1">The sequence shown here is derived from an EMBL/GenBank/DDBJ whole genome shotgun (WGS) entry which is preliminary data.</text>
</comment>
<evidence type="ECO:0000313" key="1">
    <source>
        <dbReference type="EMBL" id="EBA40788.1"/>
    </source>
</evidence>
<accession>A4E7S9</accession>
<evidence type="ECO:0000313" key="2">
    <source>
        <dbReference type="Proteomes" id="UP000002979"/>
    </source>
</evidence>
<name>A4E7S9_COLAA</name>
<gene>
    <name evidence="1" type="ORF">COLAER_00460</name>
</gene>
<reference evidence="1 2" key="2">
    <citation type="submission" date="2007-04" db="EMBL/GenBank/DDBJ databases">
        <authorList>
            <person name="Fulton L."/>
            <person name="Clifton S."/>
            <person name="Fulton B."/>
            <person name="Xu J."/>
            <person name="Minx P."/>
            <person name="Mardis E.R."/>
            <person name="Wilson R.K."/>
        </authorList>
    </citation>
    <scope>NUCLEOTIDE SEQUENCE [LARGE SCALE GENOMIC DNA]</scope>
    <source>
        <strain evidence="2">ATCC 25986 / DSM 3979 / JCM 10188 / KCTC 3647 / NCTC 11838 / VPI 1003</strain>
    </source>
</reference>
<protein>
    <submittedName>
        <fullName evidence="1">Uncharacterized protein</fullName>
    </submittedName>
</protein>
<dbReference type="AlphaFoldDB" id="A4E7S9"/>
<reference evidence="1 2" key="1">
    <citation type="submission" date="2007-01" db="EMBL/GenBank/DDBJ databases">
        <title>Draft genome sequence of Collinsella aerofaciens (ATCC 25986).</title>
        <authorList>
            <person name="Sudarsanam P."/>
            <person name="Ley R."/>
            <person name="Guruge J."/>
            <person name="Turnbaugh P.J."/>
            <person name="Mahowald M."/>
            <person name="Liep D."/>
            <person name="Gordon J."/>
        </authorList>
    </citation>
    <scope>NUCLEOTIDE SEQUENCE [LARGE SCALE GENOMIC DNA]</scope>
    <source>
        <strain evidence="2">ATCC 25986 / DSM 3979 / JCM 10188 / KCTC 3647 / NCTC 11838 / VPI 1003</strain>
    </source>
</reference>